<dbReference type="EMBL" id="FNPC01000024">
    <property type="protein sequence ID" value="SDY98371.1"/>
    <property type="molecule type" value="Genomic_DNA"/>
</dbReference>
<dbReference type="AlphaFoldDB" id="A0A1H3PBC3"/>
<evidence type="ECO:0000313" key="2">
    <source>
        <dbReference type="Proteomes" id="UP000199079"/>
    </source>
</evidence>
<evidence type="ECO:0000313" key="1">
    <source>
        <dbReference type="EMBL" id="SDY98371.1"/>
    </source>
</evidence>
<dbReference type="RefSeq" id="WP_176819537.1">
    <property type="nucleotide sequence ID" value="NZ_FNPC01000024.1"/>
</dbReference>
<protein>
    <submittedName>
        <fullName evidence="1">Uncharacterized protein</fullName>
    </submittedName>
</protein>
<gene>
    <name evidence="1" type="ORF">SAMN05216564_1243</name>
</gene>
<name>A0A1H3PBC3_9EURY</name>
<dbReference type="Proteomes" id="UP000199079">
    <property type="component" value="Unassembled WGS sequence"/>
</dbReference>
<sequence>MTTDTDTLRLTEPYRYDGEQTLSIPYTDRSDLGGAVLVECPDGSVRIFDKEEVVA</sequence>
<reference evidence="2" key="1">
    <citation type="submission" date="2016-10" db="EMBL/GenBank/DDBJ databases">
        <authorList>
            <person name="Varghese N."/>
            <person name="Submissions S."/>
        </authorList>
    </citation>
    <scope>NUCLEOTIDE SEQUENCE [LARGE SCALE GENOMIC DNA]</scope>
    <source>
        <strain evidence="2">DC30,IBRC 10041,KCTC 4046</strain>
    </source>
</reference>
<keyword evidence="2" id="KW-1185">Reference proteome</keyword>
<organism evidence="1 2">
    <name type="scientific">Halopenitus persicus</name>
    <dbReference type="NCBI Taxonomy" id="1048396"/>
    <lineage>
        <taxon>Archaea</taxon>
        <taxon>Methanobacteriati</taxon>
        <taxon>Methanobacteriota</taxon>
        <taxon>Stenosarchaea group</taxon>
        <taxon>Halobacteria</taxon>
        <taxon>Halobacteriales</taxon>
        <taxon>Haloferacaceae</taxon>
        <taxon>Halopenitus</taxon>
    </lineage>
</organism>
<proteinExistence type="predicted"/>
<accession>A0A1H3PBC3</accession>